<reference evidence="1" key="1">
    <citation type="submission" date="2023-09" db="EMBL/GenBank/DDBJ databases">
        <title>Description of first Herbaspirillum huttiense subsp. nephrolepsisexaltata and Herbaspirillum huttiense subsp. lycopersicon.</title>
        <authorList>
            <person name="Poudel M."/>
            <person name="Sharma A."/>
            <person name="Goss E."/>
            <person name="Tapia J.H."/>
            <person name="Harmon C.M."/>
            <person name="Jones J.B."/>
        </authorList>
    </citation>
    <scope>NUCLEOTIDE SEQUENCE</scope>
    <source>
        <strain evidence="1">SE1</strain>
    </source>
</reference>
<name>A0ABU2EFV1_9BURK</name>
<comment type="caution">
    <text evidence="1">The sequence shown here is derived from an EMBL/GenBank/DDBJ whole genome shotgun (WGS) entry which is preliminary data.</text>
</comment>
<protein>
    <submittedName>
        <fullName evidence="1">Uncharacterized protein</fullName>
    </submittedName>
</protein>
<dbReference type="Proteomes" id="UP001246576">
    <property type="component" value="Unassembled WGS sequence"/>
</dbReference>
<proteinExistence type="predicted"/>
<evidence type="ECO:0000313" key="1">
    <source>
        <dbReference type="EMBL" id="MDR9847024.1"/>
    </source>
</evidence>
<dbReference type="EMBL" id="JAVLSJ010000001">
    <property type="protein sequence ID" value="MDR9847024.1"/>
    <property type="molecule type" value="Genomic_DNA"/>
</dbReference>
<evidence type="ECO:0000313" key="2">
    <source>
        <dbReference type="Proteomes" id="UP001246576"/>
    </source>
</evidence>
<accession>A0ABU2EFV1</accession>
<sequence length="157" mass="16584">MKIKLTQPGYETYSGQMGVIFFEEGMTTTDVRAGDAVRLAAQFLCEWENGDSVSVAQSILDHAHTTTNDLPAELTADQALAQETQAFVQVFGNNANPNEVVVESEQIKDGRIYTEAELGEIADDAGIAGLRAIGDPLGVKGNSISGLIAGILAKQAA</sequence>
<gene>
    <name evidence="1" type="ORF">RI048_02240</name>
</gene>
<dbReference type="RefSeq" id="WP_310839446.1">
    <property type="nucleotide sequence ID" value="NZ_JAVLSJ010000001.1"/>
</dbReference>
<organism evidence="1 2">
    <name type="scientific">Herbaspirillum huttiense subsp. lycopersici</name>
    <dbReference type="NCBI Taxonomy" id="3074428"/>
    <lineage>
        <taxon>Bacteria</taxon>
        <taxon>Pseudomonadati</taxon>
        <taxon>Pseudomonadota</taxon>
        <taxon>Betaproteobacteria</taxon>
        <taxon>Burkholderiales</taxon>
        <taxon>Oxalobacteraceae</taxon>
        <taxon>Herbaspirillum</taxon>
    </lineage>
</organism>
<keyword evidence="2" id="KW-1185">Reference proteome</keyword>